<dbReference type="Gene3D" id="3.40.50.300">
    <property type="entry name" value="P-loop containing nucleotide triphosphate hydrolases"/>
    <property type="match status" value="1"/>
</dbReference>
<dbReference type="PANTHER" id="PTHR46644">
    <property type="entry name" value="DNA REPAIR PROTEIN XRCC2"/>
    <property type="match status" value="1"/>
</dbReference>
<evidence type="ECO:0008006" key="3">
    <source>
        <dbReference type="Google" id="ProtNLM"/>
    </source>
</evidence>
<evidence type="ECO:0000313" key="1">
    <source>
        <dbReference type="EMBL" id="KAF2845906.1"/>
    </source>
</evidence>
<dbReference type="GO" id="GO:0005657">
    <property type="term" value="C:replication fork"/>
    <property type="evidence" value="ECO:0007669"/>
    <property type="project" value="InterPro"/>
</dbReference>
<dbReference type="SUPFAM" id="SSF52540">
    <property type="entry name" value="P-loop containing nucleoside triphosphate hydrolases"/>
    <property type="match status" value="1"/>
</dbReference>
<dbReference type="GO" id="GO:0033063">
    <property type="term" value="C:Rad51B-Rad51C-Rad51D-XRCC2 complex"/>
    <property type="evidence" value="ECO:0007669"/>
    <property type="project" value="InterPro"/>
</dbReference>
<dbReference type="GO" id="GO:0000400">
    <property type="term" value="F:four-way junction DNA binding"/>
    <property type="evidence" value="ECO:0007669"/>
    <property type="project" value="TreeGrafter"/>
</dbReference>
<dbReference type="Proteomes" id="UP000799423">
    <property type="component" value="Unassembled WGS sequence"/>
</dbReference>
<accession>A0A6A7ARG8</accession>
<dbReference type="AlphaFoldDB" id="A0A6A7ARG8"/>
<evidence type="ECO:0000313" key="2">
    <source>
        <dbReference type="Proteomes" id="UP000799423"/>
    </source>
</evidence>
<sequence>MNDEDVRRLGEKLFAEVEAEGLSSVLTSLRGIHLARCENTDSDQGAWNDGFGIAKLDDLVTGPSPSIVEMVSPPAAHHPSGTGKTTLLYLIIAQAILPSFFSSSIRLGGQNSAVIMLEPLNHFSVSHLASVTLSLLKFRLSAAGVMIDERIKFELKQTLERSLLHVHIFWPQSWPSLLLTLRSLPAYLLDHSRQGSMQRRIHSIILEDVDSYVWSIRNSASDTSMASNPNPLSAASNHLTAQLEKLATTFSCHTILTSHSALPSAFRPALPTSWPHRSSLTRLALRRLEVIKFTPAISVDDAEAERQQRWDVVSKRCFECWRVGTELKGAEGFVFTVGVGGGVEV</sequence>
<proteinExistence type="predicted"/>
<organism evidence="1 2">
    <name type="scientific">Plenodomus tracheiphilus IPT5</name>
    <dbReference type="NCBI Taxonomy" id="1408161"/>
    <lineage>
        <taxon>Eukaryota</taxon>
        <taxon>Fungi</taxon>
        <taxon>Dikarya</taxon>
        <taxon>Ascomycota</taxon>
        <taxon>Pezizomycotina</taxon>
        <taxon>Dothideomycetes</taxon>
        <taxon>Pleosporomycetidae</taxon>
        <taxon>Pleosporales</taxon>
        <taxon>Pleosporineae</taxon>
        <taxon>Leptosphaeriaceae</taxon>
        <taxon>Plenodomus</taxon>
    </lineage>
</organism>
<dbReference type="EMBL" id="MU006341">
    <property type="protein sequence ID" value="KAF2845906.1"/>
    <property type="molecule type" value="Genomic_DNA"/>
</dbReference>
<keyword evidence="2" id="KW-1185">Reference proteome</keyword>
<reference evidence="1" key="1">
    <citation type="submission" date="2020-01" db="EMBL/GenBank/DDBJ databases">
        <authorList>
            <consortium name="DOE Joint Genome Institute"/>
            <person name="Haridas S."/>
            <person name="Albert R."/>
            <person name="Binder M."/>
            <person name="Bloem J."/>
            <person name="Labutti K."/>
            <person name="Salamov A."/>
            <person name="Andreopoulos B."/>
            <person name="Baker S.E."/>
            <person name="Barry K."/>
            <person name="Bills G."/>
            <person name="Bluhm B.H."/>
            <person name="Cannon C."/>
            <person name="Castanera R."/>
            <person name="Culley D.E."/>
            <person name="Daum C."/>
            <person name="Ezra D."/>
            <person name="Gonzalez J.B."/>
            <person name="Henrissat B."/>
            <person name="Kuo A."/>
            <person name="Liang C."/>
            <person name="Lipzen A."/>
            <person name="Lutzoni F."/>
            <person name="Magnuson J."/>
            <person name="Mondo S."/>
            <person name="Nolan M."/>
            <person name="Ohm R."/>
            <person name="Pangilinan J."/>
            <person name="Park H.-J."/>
            <person name="Ramirez L."/>
            <person name="Alfaro M."/>
            <person name="Sun H."/>
            <person name="Tritt A."/>
            <person name="Yoshinaga Y."/>
            <person name="Zwiers L.-H."/>
            <person name="Turgeon B.G."/>
            <person name="Goodwin S.B."/>
            <person name="Spatafora J.W."/>
            <person name="Crous P.W."/>
            <person name="Grigoriev I.V."/>
        </authorList>
    </citation>
    <scope>NUCLEOTIDE SEQUENCE</scope>
    <source>
        <strain evidence="1">IPT5</strain>
    </source>
</reference>
<dbReference type="InterPro" id="IPR030547">
    <property type="entry name" value="XRCC2"/>
</dbReference>
<protein>
    <recommendedName>
        <fullName evidence="3">DNA recombination and repair protein Rad51-like C-terminal domain-containing protein</fullName>
    </recommendedName>
</protein>
<dbReference type="GO" id="GO:0005815">
    <property type="term" value="C:microtubule organizing center"/>
    <property type="evidence" value="ECO:0007669"/>
    <property type="project" value="TreeGrafter"/>
</dbReference>
<dbReference type="OrthoDB" id="420422at2759"/>
<dbReference type="GO" id="GO:0000724">
    <property type="term" value="P:double-strand break repair via homologous recombination"/>
    <property type="evidence" value="ECO:0007669"/>
    <property type="project" value="InterPro"/>
</dbReference>
<gene>
    <name evidence="1" type="ORF">T440DRAFT_472375</name>
</gene>
<dbReference type="GO" id="GO:0042148">
    <property type="term" value="P:DNA strand invasion"/>
    <property type="evidence" value="ECO:0007669"/>
    <property type="project" value="TreeGrafter"/>
</dbReference>
<dbReference type="PANTHER" id="PTHR46644:SF2">
    <property type="entry name" value="DNA REPAIR PROTEIN XRCC2"/>
    <property type="match status" value="1"/>
</dbReference>
<dbReference type="InterPro" id="IPR027417">
    <property type="entry name" value="P-loop_NTPase"/>
</dbReference>
<name>A0A6A7ARG8_9PLEO</name>